<name>A0A8S3RTC8_MYTED</name>
<keyword evidence="2" id="KW-1185">Reference proteome</keyword>
<keyword evidence="1" id="KW-0808">Transferase</keyword>
<evidence type="ECO:0000313" key="1">
    <source>
        <dbReference type="EMBL" id="CAG2212872.1"/>
    </source>
</evidence>
<proteinExistence type="predicted"/>
<dbReference type="GO" id="GO:0061630">
    <property type="term" value="F:ubiquitin protein ligase activity"/>
    <property type="evidence" value="ECO:0007669"/>
    <property type="project" value="UniProtKB-EC"/>
</dbReference>
<reference evidence="1" key="1">
    <citation type="submission" date="2021-03" db="EMBL/GenBank/DDBJ databases">
        <authorList>
            <person name="Bekaert M."/>
        </authorList>
    </citation>
    <scope>NUCLEOTIDE SEQUENCE</scope>
</reference>
<dbReference type="GO" id="GO:0016887">
    <property type="term" value="F:ATP hydrolysis activity"/>
    <property type="evidence" value="ECO:0007669"/>
    <property type="project" value="InterPro"/>
</dbReference>
<dbReference type="PANTHER" id="PTHR22605:SF16">
    <property type="entry name" value="E3 UBIQUITIN-PROTEIN LIGASE RNF213"/>
    <property type="match status" value="1"/>
</dbReference>
<sequence>MILNRLKEQGKFSVEHLGMILNRLKEQGKFSVEHLGMILNRLKEQGKFSVEHLGMILNRLKEQAGNILRRSLFAHNRKVYCLVNADLLDYEVSDKERNLWKDMKQAERRRYRLVVICSSENEGRSRIVTALDKYHRPQLFTDVATIRKYLLTKLKVERSSTGITPASAVDFERHCGIRDPSWSELYHFVSFLNKQLQDFEVSDFCSLAAVWDLPGFAKFVLQLLIQMSRVHGGTKASDIIRKVGKAEEMARKNAADYPFMDTVLFFDEANTTEAIGHVPMRHLVYRVQSLPQSMLPLVWDFRQLNTTVEEMYIRQMVSPSKR</sequence>
<evidence type="ECO:0000313" key="2">
    <source>
        <dbReference type="Proteomes" id="UP000683360"/>
    </source>
</evidence>
<dbReference type="InterPro" id="IPR031248">
    <property type="entry name" value="RNF213"/>
</dbReference>
<protein>
    <submittedName>
        <fullName evidence="1">RNF213</fullName>
        <ecNumber evidence="1">2.3.2.27</ecNumber>
    </submittedName>
</protein>
<keyword evidence="1" id="KW-0012">Acyltransferase</keyword>
<dbReference type="EMBL" id="CAJPWZ010001318">
    <property type="protein sequence ID" value="CAG2212872.1"/>
    <property type="molecule type" value="Genomic_DNA"/>
</dbReference>
<dbReference type="Proteomes" id="UP000683360">
    <property type="component" value="Unassembled WGS sequence"/>
</dbReference>
<dbReference type="OrthoDB" id="2423195at2759"/>
<organism evidence="1 2">
    <name type="scientific">Mytilus edulis</name>
    <name type="common">Blue mussel</name>
    <dbReference type="NCBI Taxonomy" id="6550"/>
    <lineage>
        <taxon>Eukaryota</taxon>
        <taxon>Metazoa</taxon>
        <taxon>Spiralia</taxon>
        <taxon>Lophotrochozoa</taxon>
        <taxon>Mollusca</taxon>
        <taxon>Bivalvia</taxon>
        <taxon>Autobranchia</taxon>
        <taxon>Pteriomorphia</taxon>
        <taxon>Mytilida</taxon>
        <taxon>Mytiloidea</taxon>
        <taxon>Mytilidae</taxon>
        <taxon>Mytilinae</taxon>
        <taxon>Mytilus</taxon>
    </lineage>
</organism>
<gene>
    <name evidence="1" type="ORF">MEDL_26823</name>
</gene>
<accession>A0A8S3RTC8</accession>
<dbReference type="PANTHER" id="PTHR22605">
    <property type="entry name" value="RZ-TYPE DOMAIN-CONTAINING PROTEIN"/>
    <property type="match status" value="1"/>
</dbReference>
<comment type="caution">
    <text evidence="1">The sequence shown here is derived from an EMBL/GenBank/DDBJ whole genome shotgun (WGS) entry which is preliminary data.</text>
</comment>
<dbReference type="EC" id="2.3.2.27" evidence="1"/>
<dbReference type="AlphaFoldDB" id="A0A8S3RTC8"/>